<dbReference type="InterPro" id="IPR050523">
    <property type="entry name" value="AKR_Detox_Biosynth"/>
</dbReference>
<name>A0ABU1XBB2_9NOCA</name>
<dbReference type="PANTHER" id="PTHR43364">
    <property type="entry name" value="NADH-SPECIFIC METHYLGLYOXAL REDUCTASE-RELATED"/>
    <property type="match status" value="1"/>
</dbReference>
<reference evidence="4 5" key="1">
    <citation type="submission" date="2023-07" db="EMBL/GenBank/DDBJ databases">
        <title>Sorghum-associated microbial communities from plants grown in Nebraska, USA.</title>
        <authorList>
            <person name="Schachtman D."/>
        </authorList>
    </citation>
    <scope>NUCLEOTIDE SEQUENCE [LARGE SCALE GENOMIC DNA]</scope>
    <source>
        <strain evidence="4 5">4272</strain>
    </source>
</reference>
<proteinExistence type="predicted"/>
<feature type="region of interest" description="Disordered" evidence="2">
    <location>
        <begin position="318"/>
        <end position="338"/>
    </location>
</feature>
<evidence type="ECO:0000313" key="4">
    <source>
        <dbReference type="EMBL" id="MDR7167327.1"/>
    </source>
</evidence>
<dbReference type="InterPro" id="IPR020471">
    <property type="entry name" value="AKR"/>
</dbReference>
<keyword evidence="5" id="KW-1185">Reference proteome</keyword>
<evidence type="ECO:0000256" key="1">
    <source>
        <dbReference type="ARBA" id="ARBA00023002"/>
    </source>
</evidence>
<accession>A0ABU1XBB2</accession>
<dbReference type="Gene3D" id="3.20.20.100">
    <property type="entry name" value="NADP-dependent oxidoreductase domain"/>
    <property type="match status" value="1"/>
</dbReference>
<comment type="caution">
    <text evidence="4">The sequence shown here is derived from an EMBL/GenBank/DDBJ whole genome shotgun (WGS) entry which is preliminary data.</text>
</comment>
<dbReference type="PRINTS" id="PR00069">
    <property type="entry name" value="ALDKETRDTASE"/>
</dbReference>
<dbReference type="EMBL" id="JAVDWW010000001">
    <property type="protein sequence ID" value="MDR7167327.1"/>
    <property type="molecule type" value="Genomic_DNA"/>
</dbReference>
<dbReference type="InterPro" id="IPR036812">
    <property type="entry name" value="NAD(P)_OxRdtase_dom_sf"/>
</dbReference>
<dbReference type="SUPFAM" id="SSF51430">
    <property type="entry name" value="NAD(P)-linked oxidoreductase"/>
    <property type="match status" value="1"/>
</dbReference>
<feature type="domain" description="NADP-dependent oxidoreductase" evidence="3">
    <location>
        <begin position="16"/>
        <end position="313"/>
    </location>
</feature>
<evidence type="ECO:0000256" key="2">
    <source>
        <dbReference type="SAM" id="MobiDB-lite"/>
    </source>
</evidence>
<dbReference type="PANTHER" id="PTHR43364:SF4">
    <property type="entry name" value="NAD(P)-LINKED OXIDOREDUCTASE SUPERFAMILY PROTEIN"/>
    <property type="match status" value="1"/>
</dbReference>
<gene>
    <name evidence="4" type="ORF">J2W56_001045</name>
</gene>
<evidence type="ECO:0000259" key="3">
    <source>
        <dbReference type="Pfam" id="PF00248"/>
    </source>
</evidence>
<organism evidence="4 5">
    <name type="scientific">Nocardia kruczakiae</name>
    <dbReference type="NCBI Taxonomy" id="261477"/>
    <lineage>
        <taxon>Bacteria</taxon>
        <taxon>Bacillati</taxon>
        <taxon>Actinomycetota</taxon>
        <taxon>Actinomycetes</taxon>
        <taxon>Mycobacteriales</taxon>
        <taxon>Nocardiaceae</taxon>
        <taxon>Nocardia</taxon>
    </lineage>
</organism>
<dbReference type="RefSeq" id="WP_310399077.1">
    <property type="nucleotide sequence ID" value="NZ_JAVDWW010000001.1"/>
</dbReference>
<dbReference type="Pfam" id="PF00248">
    <property type="entry name" value="Aldo_ket_red"/>
    <property type="match status" value="1"/>
</dbReference>
<evidence type="ECO:0000313" key="5">
    <source>
        <dbReference type="Proteomes" id="UP001251217"/>
    </source>
</evidence>
<dbReference type="Proteomes" id="UP001251217">
    <property type="component" value="Unassembled WGS sequence"/>
</dbReference>
<keyword evidence="1" id="KW-0560">Oxidoreductase</keyword>
<dbReference type="InterPro" id="IPR023210">
    <property type="entry name" value="NADP_OxRdtase_dom"/>
</dbReference>
<protein>
    <submittedName>
        <fullName evidence="4">Aryl-alcohol dehydrogenase-like predicted oxidoreductase</fullName>
    </submittedName>
</protein>
<sequence>MKYRALGRTGVQVSTLALGTMNFGALGRTTQDDVTAMVRCALDAGVNLIDTADVYSRGESEEMLGRALAGVDRDDVVLATKFRLDMGGRNRGGGSRRWIVMAVEDSLRRLGTDRIDLYQMHRPAPGTDIEETLSALDDLQRAGKVLYVGSSTFSAAEVVEAQWASERRNLVRFTTEQPPYSMLTRGIEADVLPVAARYGMGVLVWGPLAGGFLSGKYRPGHAPATSHRDTTFLRARDSGPGDLAKQTAAEQLYTVAEQYGMTLIDMALAFTLSHPAVTSAIIGPRTLQQLESQLGAADLVLTSDVLDAIDAIVEPGRNLKPSDASAVNPALKPANRRR</sequence>